<name>A0A1X1U937_MYCFL</name>
<evidence type="ECO:0000256" key="3">
    <source>
        <dbReference type="ARBA" id="ARBA00022692"/>
    </source>
</evidence>
<reference evidence="7 8" key="1">
    <citation type="submission" date="2016-01" db="EMBL/GenBank/DDBJ databases">
        <title>The new phylogeny of the genus Mycobacterium.</title>
        <authorList>
            <person name="Tarcisio F."/>
            <person name="Conor M."/>
            <person name="Antonella G."/>
            <person name="Elisabetta G."/>
            <person name="Giulia F.S."/>
            <person name="Sara T."/>
            <person name="Anna F."/>
            <person name="Clotilde B."/>
            <person name="Roberto B."/>
            <person name="Veronica D.S."/>
            <person name="Fabio R."/>
            <person name="Monica P."/>
            <person name="Olivier J."/>
            <person name="Enrico T."/>
            <person name="Nicola S."/>
        </authorList>
    </citation>
    <scope>NUCLEOTIDE SEQUENCE [LARGE SCALE GENOMIC DNA]</scope>
    <source>
        <strain evidence="7 8">DSM 44852</strain>
    </source>
</reference>
<keyword evidence="2" id="KW-1003">Cell membrane</keyword>
<keyword evidence="3 6" id="KW-0812">Transmembrane</keyword>
<proteinExistence type="predicted"/>
<organism evidence="7 8">
    <name type="scientific">Mycobacterium florentinum</name>
    <dbReference type="NCBI Taxonomy" id="292462"/>
    <lineage>
        <taxon>Bacteria</taxon>
        <taxon>Bacillati</taxon>
        <taxon>Actinomycetota</taxon>
        <taxon>Actinomycetes</taxon>
        <taxon>Mycobacteriales</taxon>
        <taxon>Mycobacteriaceae</taxon>
        <taxon>Mycobacterium</taxon>
        <taxon>Mycobacterium simiae complex</taxon>
    </lineage>
</organism>
<gene>
    <name evidence="7" type="ORF">AWC05_20800</name>
</gene>
<dbReference type="STRING" id="292462.AWC05_20800"/>
<evidence type="ECO:0000256" key="2">
    <source>
        <dbReference type="ARBA" id="ARBA00022475"/>
    </source>
</evidence>
<evidence type="ECO:0000313" key="7">
    <source>
        <dbReference type="EMBL" id="ORV53179.1"/>
    </source>
</evidence>
<dbReference type="GO" id="GO:0005886">
    <property type="term" value="C:plasma membrane"/>
    <property type="evidence" value="ECO:0007669"/>
    <property type="project" value="UniProtKB-SubCell"/>
</dbReference>
<keyword evidence="8" id="KW-1185">Reference proteome</keyword>
<feature type="transmembrane region" description="Helical" evidence="6">
    <location>
        <begin position="61"/>
        <end position="80"/>
    </location>
</feature>
<evidence type="ECO:0000256" key="5">
    <source>
        <dbReference type="ARBA" id="ARBA00023136"/>
    </source>
</evidence>
<sequence length="81" mass="8769">MPAFLPWALLVVLTGVSWWLGDGHGPARFATVAVLLVAFFKVGTVGAHFMELRKAPLALELIFNAWCVLVCAVLIVLYLGS</sequence>
<evidence type="ECO:0000256" key="4">
    <source>
        <dbReference type="ARBA" id="ARBA00022989"/>
    </source>
</evidence>
<comment type="caution">
    <text evidence="7">The sequence shown here is derived from an EMBL/GenBank/DDBJ whole genome shotgun (WGS) entry which is preliminary data.</text>
</comment>
<dbReference type="Pfam" id="PF03626">
    <property type="entry name" value="COX4_pro"/>
    <property type="match status" value="1"/>
</dbReference>
<dbReference type="EMBL" id="LQOV01000014">
    <property type="protein sequence ID" value="ORV53179.1"/>
    <property type="molecule type" value="Genomic_DNA"/>
</dbReference>
<evidence type="ECO:0000256" key="6">
    <source>
        <dbReference type="SAM" id="Phobius"/>
    </source>
</evidence>
<evidence type="ECO:0008006" key="9">
    <source>
        <dbReference type="Google" id="ProtNLM"/>
    </source>
</evidence>
<evidence type="ECO:0000256" key="1">
    <source>
        <dbReference type="ARBA" id="ARBA00004651"/>
    </source>
</evidence>
<feature type="transmembrane region" description="Helical" evidence="6">
    <location>
        <begin position="27"/>
        <end position="49"/>
    </location>
</feature>
<keyword evidence="4 6" id="KW-1133">Transmembrane helix</keyword>
<comment type="subcellular location">
    <subcellularLocation>
        <location evidence="1">Cell membrane</location>
        <topology evidence="1">Multi-pass membrane protein</topology>
    </subcellularLocation>
</comment>
<dbReference type="AlphaFoldDB" id="A0A1X1U937"/>
<keyword evidence="5 6" id="KW-0472">Membrane</keyword>
<protein>
    <recommendedName>
        <fullName evidence="9">Prokaryotic cytochrome C oxidase subunit IV family protein</fullName>
    </recommendedName>
</protein>
<evidence type="ECO:0000313" key="8">
    <source>
        <dbReference type="Proteomes" id="UP000193010"/>
    </source>
</evidence>
<dbReference type="Proteomes" id="UP000193010">
    <property type="component" value="Unassembled WGS sequence"/>
</dbReference>
<dbReference type="InterPro" id="IPR005171">
    <property type="entry name" value="Cyt_c_oxidase_su4_prok"/>
</dbReference>
<accession>A0A1X1U937</accession>